<dbReference type="GO" id="GO:0004821">
    <property type="term" value="F:histidine-tRNA ligase activity"/>
    <property type="evidence" value="ECO:0007669"/>
    <property type="project" value="UniProtKB-EC"/>
</dbReference>
<comment type="catalytic activity">
    <reaction evidence="2">
        <text>tRNA(His) + L-histidine + ATP = L-histidyl-tRNA(His) + AMP + diphosphate + H(+)</text>
        <dbReference type="Rhea" id="RHEA:17313"/>
        <dbReference type="Rhea" id="RHEA-COMP:9665"/>
        <dbReference type="Rhea" id="RHEA-COMP:9689"/>
        <dbReference type="ChEBI" id="CHEBI:15378"/>
        <dbReference type="ChEBI" id="CHEBI:30616"/>
        <dbReference type="ChEBI" id="CHEBI:33019"/>
        <dbReference type="ChEBI" id="CHEBI:57595"/>
        <dbReference type="ChEBI" id="CHEBI:78442"/>
        <dbReference type="ChEBI" id="CHEBI:78527"/>
        <dbReference type="ChEBI" id="CHEBI:456215"/>
        <dbReference type="EC" id="6.1.1.21"/>
    </reaction>
</comment>
<dbReference type="EMBL" id="CASHTH010000133">
    <property type="protein sequence ID" value="CAI7992023.1"/>
    <property type="molecule type" value="Genomic_DNA"/>
</dbReference>
<accession>A0AA35QU22</accession>
<dbReference type="InterPro" id="IPR041715">
    <property type="entry name" value="HisRS-like_core"/>
</dbReference>
<dbReference type="PANTHER" id="PTHR43707:SF1">
    <property type="entry name" value="HISTIDINE--TRNA LIGASE, MITOCHONDRIAL-RELATED"/>
    <property type="match status" value="1"/>
</dbReference>
<name>A0AA35QU22_GEOBA</name>
<keyword evidence="5" id="KW-0436">Ligase</keyword>
<dbReference type="InterPro" id="IPR006195">
    <property type="entry name" value="aa-tRNA-synth_II"/>
</dbReference>
<dbReference type="InterPro" id="IPR004516">
    <property type="entry name" value="HisRS/HisZ"/>
</dbReference>
<dbReference type="AlphaFoldDB" id="A0AA35QU22"/>
<evidence type="ECO:0000256" key="3">
    <source>
        <dbReference type="PIRSR" id="PIRSR001549-1"/>
    </source>
</evidence>
<dbReference type="PROSITE" id="PS50862">
    <property type="entry name" value="AA_TRNA_LIGASE_II"/>
    <property type="match status" value="1"/>
</dbReference>
<dbReference type="CDD" id="cd00773">
    <property type="entry name" value="HisRS-like_core"/>
    <property type="match status" value="1"/>
</dbReference>
<sequence>MGSRGYQPIDTPLLEETELFVRKSGGDLAGRLYNFTDPGGTSVSLRPEFTSSVIRHYIDNEESLSLPLRWQYSGPVFRYSPAEQGSYRQFTQSGAELVGATSEDADIEIISLAVSGLHEIGLDGFRLRLGHLGVLHSLLDEFVSKEGKSDVAGLMERAGEVGLLSGSVDLGIGLETALESMSTEAAEEFVLGVLKESMPEPVGRRTTDQIVARLLSKVRQANCPDAFERALNFVRTLSGLCGEPQATLQAARAAADESGVDAAPLDEIGALLERAHSIDIGCGISESRVSLDMGMARGISYYTGVIFELVAGDDGTAALGGGGRYDGLVQALGGSEGVPAMGFAYNVNELLDALLDSGISSIRAQGNGVQTNGV</sequence>
<feature type="binding site" evidence="3">
    <location>
        <position position="92"/>
    </location>
    <ligand>
        <name>L-histidine</name>
        <dbReference type="ChEBI" id="CHEBI:57595"/>
    </ligand>
</feature>
<dbReference type="PIRSF" id="PIRSF001549">
    <property type="entry name" value="His-tRNA_synth"/>
    <property type="match status" value="1"/>
</dbReference>
<dbReference type="Proteomes" id="UP001174909">
    <property type="component" value="Unassembled WGS sequence"/>
</dbReference>
<dbReference type="PANTHER" id="PTHR43707">
    <property type="entry name" value="HISTIDYL-TRNA SYNTHETASE"/>
    <property type="match status" value="1"/>
</dbReference>
<dbReference type="InterPro" id="IPR045864">
    <property type="entry name" value="aa-tRNA-synth_II/BPL/LPL"/>
</dbReference>
<dbReference type="Gene3D" id="3.30.930.10">
    <property type="entry name" value="Bira Bifunctional Protein, Domain 2"/>
    <property type="match status" value="2"/>
</dbReference>
<feature type="binding site" evidence="3">
    <location>
        <begin position="48"/>
        <end position="50"/>
    </location>
    <ligand>
        <name>L-histidine</name>
        <dbReference type="ChEBI" id="CHEBI:57595"/>
    </ligand>
</feature>
<evidence type="ECO:0000313" key="5">
    <source>
        <dbReference type="EMBL" id="CAI7992023.1"/>
    </source>
</evidence>
<keyword evidence="6" id="KW-1185">Reference proteome</keyword>
<feature type="domain" description="Aminoacyl-transfer RNA synthetases class-II family profile" evidence="4">
    <location>
        <begin position="1"/>
        <end position="357"/>
    </location>
</feature>
<protein>
    <recommendedName>
        <fullName evidence="1">histidine--tRNA ligase</fullName>
        <ecNumber evidence="1">6.1.1.21</ecNumber>
    </recommendedName>
</protein>
<evidence type="ECO:0000259" key="4">
    <source>
        <dbReference type="PROSITE" id="PS50862"/>
    </source>
</evidence>
<evidence type="ECO:0000256" key="1">
    <source>
        <dbReference type="ARBA" id="ARBA00012815"/>
    </source>
</evidence>
<proteinExistence type="predicted"/>
<dbReference type="EC" id="6.1.1.21" evidence="1"/>
<feature type="binding site" evidence="3">
    <location>
        <position position="297"/>
    </location>
    <ligand>
        <name>L-histidine</name>
        <dbReference type="ChEBI" id="CHEBI:57595"/>
    </ligand>
</feature>
<feature type="binding site" evidence="3">
    <location>
        <position position="78"/>
    </location>
    <ligand>
        <name>L-histidine</name>
        <dbReference type="ChEBI" id="CHEBI:57595"/>
    </ligand>
</feature>
<dbReference type="Pfam" id="PF13393">
    <property type="entry name" value="tRNA-synt_His"/>
    <property type="match status" value="2"/>
</dbReference>
<dbReference type="GO" id="GO:0006427">
    <property type="term" value="P:histidyl-tRNA aminoacylation"/>
    <property type="evidence" value="ECO:0007669"/>
    <property type="project" value="TreeGrafter"/>
</dbReference>
<evidence type="ECO:0000256" key="2">
    <source>
        <dbReference type="ARBA" id="ARBA00047639"/>
    </source>
</evidence>
<feature type="binding site" evidence="3">
    <location>
        <position position="96"/>
    </location>
    <ligand>
        <name>L-histidine</name>
        <dbReference type="ChEBI" id="CHEBI:57595"/>
    </ligand>
</feature>
<gene>
    <name evidence="5" type="ORF">GBAR_LOCUS894</name>
</gene>
<comment type="caution">
    <text evidence="5">The sequence shown here is derived from an EMBL/GenBank/DDBJ whole genome shotgun (WGS) entry which is preliminary data.</text>
</comment>
<organism evidence="5 6">
    <name type="scientific">Geodia barretti</name>
    <name type="common">Barrett's horny sponge</name>
    <dbReference type="NCBI Taxonomy" id="519541"/>
    <lineage>
        <taxon>Eukaryota</taxon>
        <taxon>Metazoa</taxon>
        <taxon>Porifera</taxon>
        <taxon>Demospongiae</taxon>
        <taxon>Heteroscleromorpha</taxon>
        <taxon>Tetractinellida</taxon>
        <taxon>Astrophorina</taxon>
        <taxon>Geodiidae</taxon>
        <taxon>Geodia</taxon>
    </lineage>
</organism>
<feature type="binding site" evidence="3">
    <location>
        <begin position="301"/>
        <end position="302"/>
    </location>
    <ligand>
        <name>L-histidine</name>
        <dbReference type="ChEBI" id="CHEBI:57595"/>
    </ligand>
</feature>
<evidence type="ECO:0000313" key="6">
    <source>
        <dbReference type="Proteomes" id="UP001174909"/>
    </source>
</evidence>
<dbReference type="SUPFAM" id="SSF55681">
    <property type="entry name" value="Class II aaRS and biotin synthetases"/>
    <property type="match status" value="1"/>
</dbReference>
<reference evidence="5" key="1">
    <citation type="submission" date="2023-03" db="EMBL/GenBank/DDBJ databases">
        <authorList>
            <person name="Steffen K."/>
            <person name="Cardenas P."/>
        </authorList>
    </citation>
    <scope>NUCLEOTIDE SEQUENCE</scope>
</reference>
<dbReference type="GO" id="GO:0005737">
    <property type="term" value="C:cytoplasm"/>
    <property type="evidence" value="ECO:0007669"/>
    <property type="project" value="InterPro"/>
</dbReference>